<keyword evidence="4" id="KW-1185">Reference proteome</keyword>
<feature type="compositionally biased region" description="Basic and acidic residues" evidence="3">
    <location>
        <begin position="19"/>
        <end position="39"/>
    </location>
</feature>
<dbReference type="AlphaFoldDB" id="A0A6P8AWB2"/>
<evidence type="ECO:0000313" key="5">
    <source>
        <dbReference type="RefSeq" id="XP_030979180.1"/>
    </source>
</evidence>
<comment type="similarity">
    <text evidence="1">Belongs to the tryptophan dimethylallyltransferase family.</text>
</comment>
<dbReference type="KEGG" id="pgri:PgNI_08061"/>
<dbReference type="InterPro" id="IPR033964">
    <property type="entry name" value="ABBA"/>
</dbReference>
<feature type="compositionally biased region" description="Polar residues" evidence="3">
    <location>
        <begin position="520"/>
        <end position="530"/>
    </location>
</feature>
<feature type="region of interest" description="Disordered" evidence="3">
    <location>
        <begin position="509"/>
        <end position="530"/>
    </location>
</feature>
<reference evidence="4 5" key="1">
    <citation type="journal article" date="2019" name="Mol. Biol. Evol.">
        <title>Blast fungal genomes show frequent chromosomal changes, gene gains and losses, and effector gene turnover.</title>
        <authorList>
            <person name="Gomez Luciano L.B."/>
            <person name="Jason Tsai I."/>
            <person name="Chuma I."/>
            <person name="Tosa Y."/>
            <person name="Chen Y.H."/>
            <person name="Li J.Y."/>
            <person name="Li M.Y."/>
            <person name="Jade Lu M.Y."/>
            <person name="Nakayashiki H."/>
            <person name="Li W.H."/>
        </authorList>
    </citation>
    <scope>NUCLEOTIDE SEQUENCE [LARGE SCALE GENOMIC DNA]</scope>
    <source>
        <strain evidence="4 5">NI907</strain>
    </source>
</reference>
<organism evidence="4 5">
    <name type="scientific">Pyricularia grisea</name>
    <name type="common">Crabgrass-specific blast fungus</name>
    <name type="synonym">Magnaporthe grisea</name>
    <dbReference type="NCBI Taxonomy" id="148305"/>
    <lineage>
        <taxon>Eukaryota</taxon>
        <taxon>Fungi</taxon>
        <taxon>Dikarya</taxon>
        <taxon>Ascomycota</taxon>
        <taxon>Pezizomycotina</taxon>
        <taxon>Sordariomycetes</taxon>
        <taxon>Sordariomycetidae</taxon>
        <taxon>Magnaporthales</taxon>
        <taxon>Pyriculariaceae</taxon>
        <taxon>Pyricularia</taxon>
    </lineage>
</organism>
<proteinExistence type="inferred from homology"/>
<protein>
    <submittedName>
        <fullName evidence="5">Uncharacterized protein</fullName>
    </submittedName>
</protein>
<evidence type="ECO:0000256" key="2">
    <source>
        <dbReference type="ARBA" id="ARBA00022679"/>
    </source>
</evidence>
<dbReference type="PANTHER" id="PTHR40627">
    <property type="entry name" value="INDOLE PRENYLTRANSFERASE TDIB-RELATED"/>
    <property type="match status" value="1"/>
</dbReference>
<evidence type="ECO:0000256" key="1">
    <source>
        <dbReference type="ARBA" id="ARBA00010209"/>
    </source>
</evidence>
<dbReference type="Proteomes" id="UP000515153">
    <property type="component" value="Chromosome V"/>
</dbReference>
<dbReference type="InterPro" id="IPR017795">
    <property type="entry name" value="ABBA_NscD-like"/>
</dbReference>
<feature type="compositionally biased region" description="Basic and acidic residues" evidence="3">
    <location>
        <begin position="509"/>
        <end position="519"/>
    </location>
</feature>
<dbReference type="GeneID" id="41962970"/>
<name>A0A6P8AWB2_PYRGI</name>
<feature type="compositionally biased region" description="Polar residues" evidence="3">
    <location>
        <begin position="1"/>
        <end position="10"/>
    </location>
</feature>
<dbReference type="PANTHER" id="PTHR40627:SF4">
    <property type="entry name" value="PRENYLTRANSFERASE ASQH1-RELATED"/>
    <property type="match status" value="1"/>
</dbReference>
<accession>A0A6P8AWB2</accession>
<feature type="compositionally biased region" description="Polar residues" evidence="3">
    <location>
        <begin position="49"/>
        <end position="67"/>
    </location>
</feature>
<dbReference type="GO" id="GO:0016765">
    <property type="term" value="F:transferase activity, transferring alkyl or aryl (other than methyl) groups"/>
    <property type="evidence" value="ECO:0007669"/>
    <property type="project" value="InterPro"/>
</dbReference>
<dbReference type="CDD" id="cd13929">
    <property type="entry name" value="PT-DMATS_CymD"/>
    <property type="match status" value="1"/>
</dbReference>
<dbReference type="SFLD" id="SFLDS00036">
    <property type="entry name" value="Aromatic_Prenyltransferase"/>
    <property type="match status" value="1"/>
</dbReference>
<dbReference type="RefSeq" id="XP_030979180.1">
    <property type="nucleotide sequence ID" value="XM_031128061.1"/>
</dbReference>
<dbReference type="GO" id="GO:0009820">
    <property type="term" value="P:alkaloid metabolic process"/>
    <property type="evidence" value="ECO:0007669"/>
    <property type="project" value="InterPro"/>
</dbReference>
<keyword evidence="2" id="KW-0808">Transferase</keyword>
<dbReference type="SFLD" id="SFLDG01162">
    <property type="entry name" value="I"/>
    <property type="match status" value="1"/>
</dbReference>
<evidence type="ECO:0000313" key="4">
    <source>
        <dbReference type="Proteomes" id="UP000515153"/>
    </source>
</evidence>
<dbReference type="Pfam" id="PF11991">
    <property type="entry name" value="Trp_DMAT"/>
    <property type="match status" value="1"/>
</dbReference>
<gene>
    <name evidence="5" type="ORF">PgNI_08061</name>
</gene>
<sequence>MLTAQQQQPLHGSMGTAPMRERSISKRQASREILREVARKAKHNVLESDGSNQEAQTSPTTKINHNPQPVIASRLRPLDRSTPWSSINALMRFNTKDHQFWWNTTGRFFATLLEQAGYSATEQYRELFFYAMHVAPELGPSPDSQGNVQRWRSPGTPDSTPIDFSWEWGLDGNGVVRYSFEPIGPNAGTPLDPLNSHATEDWINRLDRQGLVRGLDLEWYKYFTQTLLPASEDDSRTSKTTEDFIEETTPRAGTVVALDLEKRGPVMKIYIYPGLKAAEMGIEALELVARSIRGLPPAQYASLKDNVEPLLDYLQGEGARKWGFETGILSIDLLDPADARIKIYVRAPHTSVEYLMDALTLGGRLDLSEASGYSKKALADLVDFWNMLLGDSPDELPTGHPGRARPGFYYTVKAGKPVSPKVYISPFWFVKNDKEVMQRMRNYLSTREDEPDMLGQMARYEGALESYFGDQVLEKRCGSHYYVGCALQKDQLRLVTYLTPQTFECERERLQNSEAKRPTTETQGGETRSE</sequence>
<dbReference type="NCBIfam" id="TIGR03429">
    <property type="entry name" value="arom_pren_DMATS"/>
    <property type="match status" value="1"/>
</dbReference>
<reference evidence="5" key="2">
    <citation type="submission" date="2019-10" db="EMBL/GenBank/DDBJ databases">
        <authorList>
            <consortium name="NCBI Genome Project"/>
        </authorList>
    </citation>
    <scope>NUCLEOTIDE SEQUENCE</scope>
    <source>
        <strain evidence="5">NI907</strain>
    </source>
</reference>
<feature type="region of interest" description="Disordered" evidence="3">
    <location>
        <begin position="1"/>
        <end position="67"/>
    </location>
</feature>
<evidence type="ECO:0000256" key="3">
    <source>
        <dbReference type="SAM" id="MobiDB-lite"/>
    </source>
</evidence>
<reference evidence="5" key="3">
    <citation type="submission" date="2025-08" db="UniProtKB">
        <authorList>
            <consortium name="RefSeq"/>
        </authorList>
    </citation>
    <scope>IDENTIFICATION</scope>
    <source>
        <strain evidence="5">NI907</strain>
    </source>
</reference>